<dbReference type="RefSeq" id="WP_153389495.1">
    <property type="nucleotide sequence ID" value="NZ_WITK01000032.1"/>
</dbReference>
<dbReference type="Proteomes" id="UP000480556">
    <property type="component" value="Unassembled WGS sequence"/>
</dbReference>
<accession>A0AA91ALD0</accession>
<evidence type="ECO:0008006" key="3">
    <source>
        <dbReference type="Google" id="ProtNLM"/>
    </source>
</evidence>
<sequence length="177" mass="19798">MAKNKRDDFTASTVKVLRDRVNNLCSNPDCGNLTIEPKKTENNKTNITGTAAHISAAAVGGPRYDMSMSSGERKSINNGIWLCNHCARKIDIEPEAYSVDLLKDWKKKAELKVLANSNKKFYTETEFEKEAQSRVLQSHMSNQVFGSVANQTLSALCQGVQEELKVLGRVLIWLYTK</sequence>
<gene>
    <name evidence="1" type="ORF">GHJ48_13345</name>
</gene>
<dbReference type="AlphaFoldDB" id="A0AA91ALD0"/>
<name>A0AA91ALD0_9GAMM</name>
<comment type="caution">
    <text evidence="1">The sequence shown here is derived from an EMBL/GenBank/DDBJ whole genome shotgun (WGS) entry which is preliminary data.</text>
</comment>
<proteinExistence type="predicted"/>
<protein>
    <recommendedName>
        <fullName evidence="3">HNH endonuclease</fullName>
    </recommendedName>
</protein>
<organism evidence="1 2">
    <name type="scientific">Acinetobacter wanghuae</name>
    <dbReference type="NCBI Taxonomy" id="2662362"/>
    <lineage>
        <taxon>Bacteria</taxon>
        <taxon>Pseudomonadati</taxon>
        <taxon>Pseudomonadota</taxon>
        <taxon>Gammaproteobacteria</taxon>
        <taxon>Moraxellales</taxon>
        <taxon>Moraxellaceae</taxon>
        <taxon>Acinetobacter</taxon>
    </lineage>
</organism>
<dbReference type="EMBL" id="WITK01000032">
    <property type="protein sequence ID" value="MQW93360.1"/>
    <property type="molecule type" value="Genomic_DNA"/>
</dbReference>
<evidence type="ECO:0000313" key="1">
    <source>
        <dbReference type="EMBL" id="MQW93360.1"/>
    </source>
</evidence>
<reference evidence="1 2" key="1">
    <citation type="submission" date="2019-10" db="EMBL/GenBank/DDBJ databases">
        <authorList>
            <person name="Dong K."/>
        </authorList>
    </citation>
    <scope>NUCLEOTIDE SEQUENCE [LARGE SCALE GENOMIC DNA]</scope>
    <source>
        <strain evidence="2">dk771</strain>
    </source>
</reference>
<evidence type="ECO:0000313" key="2">
    <source>
        <dbReference type="Proteomes" id="UP000480556"/>
    </source>
</evidence>